<dbReference type="PANTHER" id="PTHR30576">
    <property type="entry name" value="COLANIC BIOSYNTHESIS UDP-GLUCOSE LIPID CARRIER TRANSFERASE"/>
    <property type="match status" value="1"/>
</dbReference>
<feature type="domain" description="Bacterial sugar transferase" evidence="3">
    <location>
        <begin position="25"/>
        <end position="204"/>
    </location>
</feature>
<keyword evidence="4" id="KW-0808">Transferase</keyword>
<gene>
    <name evidence="4" type="ORF">P6P90_06655</name>
</gene>
<dbReference type="EC" id="2.7.8.-" evidence="4"/>
<dbReference type="GO" id="GO:0016740">
    <property type="term" value="F:transferase activity"/>
    <property type="evidence" value="ECO:0007669"/>
    <property type="project" value="UniProtKB-KW"/>
</dbReference>
<dbReference type="Proteomes" id="UP001218246">
    <property type="component" value="Unassembled WGS sequence"/>
</dbReference>
<feature type="transmembrane region" description="Helical" evidence="2">
    <location>
        <begin position="30"/>
        <end position="53"/>
    </location>
</feature>
<organism evidence="4 5">
    <name type="scientific">Ectobacillus antri</name>
    <dbReference type="NCBI Taxonomy" id="2486280"/>
    <lineage>
        <taxon>Bacteria</taxon>
        <taxon>Bacillati</taxon>
        <taxon>Bacillota</taxon>
        <taxon>Bacilli</taxon>
        <taxon>Bacillales</taxon>
        <taxon>Bacillaceae</taxon>
        <taxon>Ectobacillus</taxon>
    </lineage>
</organism>
<evidence type="ECO:0000313" key="4">
    <source>
        <dbReference type="EMBL" id="MDG5753655.1"/>
    </source>
</evidence>
<dbReference type="PANTHER" id="PTHR30576:SF0">
    <property type="entry name" value="UNDECAPRENYL-PHOSPHATE N-ACETYLGALACTOSAMINYL 1-PHOSPHATE TRANSFERASE-RELATED"/>
    <property type="match status" value="1"/>
</dbReference>
<proteinExistence type="inferred from homology"/>
<keyword evidence="5" id="KW-1185">Reference proteome</keyword>
<comment type="similarity">
    <text evidence="1">Belongs to the bacterial sugar transferase family.</text>
</comment>
<reference evidence="4 5" key="1">
    <citation type="submission" date="2023-04" db="EMBL/GenBank/DDBJ databases">
        <title>Ectobacillus antri isolated from activated sludge.</title>
        <authorList>
            <person name="Yan P."/>
            <person name="Liu X."/>
        </authorList>
    </citation>
    <scope>NUCLEOTIDE SEQUENCE [LARGE SCALE GENOMIC DNA]</scope>
    <source>
        <strain evidence="4 5">C18H</strain>
    </source>
</reference>
<keyword evidence="2" id="KW-0472">Membrane</keyword>
<dbReference type="RefSeq" id="WP_278018039.1">
    <property type="nucleotide sequence ID" value="NZ_JARRRY010000002.1"/>
</dbReference>
<name>A0ABT6H3P1_9BACI</name>
<evidence type="ECO:0000313" key="5">
    <source>
        <dbReference type="Proteomes" id="UP001218246"/>
    </source>
</evidence>
<protein>
    <submittedName>
        <fullName evidence="4">Sugar transferase</fullName>
        <ecNumber evidence="4">2.7.8.-</ecNumber>
    </submittedName>
</protein>
<dbReference type="Pfam" id="PF02397">
    <property type="entry name" value="Bac_transf"/>
    <property type="match status" value="1"/>
</dbReference>
<sequence length="210" mass="24114">MQQFVRLEKQRKEVQKPSLEYLVVKRLVDIVISLVGIIIAVPLILVFSILIICESSGAPIFLQERLGLHGKKFTIIKLRSMKKDAESNGAQWAVKHDARITRVGTFIRRTRIDELPQLFNVLKGDMSIVGPRPERSYFYEEFDGKVIGFRQRLIVKPGITGWAQINGGYDINPHEKLELDLFYIEYIGFKMDILIILKTFIIILTGRGAR</sequence>
<evidence type="ECO:0000256" key="2">
    <source>
        <dbReference type="SAM" id="Phobius"/>
    </source>
</evidence>
<evidence type="ECO:0000259" key="3">
    <source>
        <dbReference type="Pfam" id="PF02397"/>
    </source>
</evidence>
<evidence type="ECO:0000256" key="1">
    <source>
        <dbReference type="ARBA" id="ARBA00006464"/>
    </source>
</evidence>
<keyword evidence="2" id="KW-1133">Transmembrane helix</keyword>
<dbReference type="InterPro" id="IPR003362">
    <property type="entry name" value="Bact_transf"/>
</dbReference>
<dbReference type="EMBL" id="JARULN010000003">
    <property type="protein sequence ID" value="MDG5753655.1"/>
    <property type="molecule type" value="Genomic_DNA"/>
</dbReference>
<accession>A0ABT6H3P1</accession>
<keyword evidence="2" id="KW-0812">Transmembrane</keyword>
<comment type="caution">
    <text evidence="4">The sequence shown here is derived from an EMBL/GenBank/DDBJ whole genome shotgun (WGS) entry which is preliminary data.</text>
</comment>